<name>A0A1F7YI59_9BACT</name>
<accession>A0A1F7YI59</accession>
<proteinExistence type="inferred from homology"/>
<dbReference type="PANTHER" id="PTHR34477:SF1">
    <property type="entry name" value="UPF0213 PROTEIN YHBQ"/>
    <property type="match status" value="1"/>
</dbReference>
<protein>
    <recommendedName>
        <fullName evidence="2">GIY-YIG domain-containing protein</fullName>
    </recommendedName>
</protein>
<dbReference type="PANTHER" id="PTHR34477">
    <property type="entry name" value="UPF0213 PROTEIN YHBQ"/>
    <property type="match status" value="1"/>
</dbReference>
<feature type="domain" description="GIY-YIG" evidence="2">
    <location>
        <begin position="1"/>
        <end position="76"/>
    </location>
</feature>
<evidence type="ECO:0000313" key="3">
    <source>
        <dbReference type="EMBL" id="OGM26268.1"/>
    </source>
</evidence>
<dbReference type="Gene3D" id="3.40.1440.10">
    <property type="entry name" value="GIY-YIG endonuclease"/>
    <property type="match status" value="1"/>
</dbReference>
<organism evidence="3 4">
    <name type="scientific">Candidatus Woesebacteria bacterium RIFCSPHIGHO2_01_FULL_40_22</name>
    <dbReference type="NCBI Taxonomy" id="1802499"/>
    <lineage>
        <taxon>Bacteria</taxon>
        <taxon>Candidatus Woeseibacteriota</taxon>
    </lineage>
</organism>
<dbReference type="CDD" id="cd10449">
    <property type="entry name" value="GIY-YIG_SLX1_like"/>
    <property type="match status" value="1"/>
</dbReference>
<dbReference type="SUPFAM" id="SSF82771">
    <property type="entry name" value="GIY-YIG endonuclease"/>
    <property type="match status" value="1"/>
</dbReference>
<comment type="caution">
    <text evidence="3">The sequence shown here is derived from an EMBL/GenBank/DDBJ whole genome shotgun (WGS) entry which is preliminary data.</text>
</comment>
<evidence type="ECO:0000259" key="2">
    <source>
        <dbReference type="PROSITE" id="PS50164"/>
    </source>
</evidence>
<comment type="similarity">
    <text evidence="1">Belongs to the UPF0213 family.</text>
</comment>
<dbReference type="EMBL" id="MGGL01000014">
    <property type="protein sequence ID" value="OGM26268.1"/>
    <property type="molecule type" value="Genomic_DNA"/>
</dbReference>
<dbReference type="Proteomes" id="UP000179221">
    <property type="component" value="Unassembled WGS sequence"/>
</dbReference>
<dbReference type="Pfam" id="PF01541">
    <property type="entry name" value="GIY-YIG"/>
    <property type="match status" value="1"/>
</dbReference>
<gene>
    <name evidence="3" type="ORF">A2628_03630</name>
</gene>
<sequence>MWWYNYLLKSKKDSSWYIGCTNNLKNREKMHNLGKVKSTRNSKPWELIYYEACKNKINAFRRERYLKSGYGRRFLKKRLMEYNSERKVIENY</sequence>
<evidence type="ECO:0000256" key="1">
    <source>
        <dbReference type="ARBA" id="ARBA00007435"/>
    </source>
</evidence>
<reference evidence="3 4" key="1">
    <citation type="journal article" date="2016" name="Nat. Commun.">
        <title>Thousands of microbial genomes shed light on interconnected biogeochemical processes in an aquifer system.</title>
        <authorList>
            <person name="Anantharaman K."/>
            <person name="Brown C.T."/>
            <person name="Hug L.A."/>
            <person name="Sharon I."/>
            <person name="Castelle C.J."/>
            <person name="Probst A.J."/>
            <person name="Thomas B.C."/>
            <person name="Singh A."/>
            <person name="Wilkins M.J."/>
            <person name="Karaoz U."/>
            <person name="Brodie E.L."/>
            <person name="Williams K.H."/>
            <person name="Hubbard S.S."/>
            <person name="Banfield J.F."/>
        </authorList>
    </citation>
    <scope>NUCLEOTIDE SEQUENCE [LARGE SCALE GENOMIC DNA]</scope>
</reference>
<dbReference type="InterPro" id="IPR035901">
    <property type="entry name" value="GIY-YIG_endonuc_sf"/>
</dbReference>
<evidence type="ECO:0000313" key="4">
    <source>
        <dbReference type="Proteomes" id="UP000179221"/>
    </source>
</evidence>
<dbReference type="AlphaFoldDB" id="A0A1F7YI59"/>
<dbReference type="InterPro" id="IPR000305">
    <property type="entry name" value="GIY-YIG_endonuc"/>
</dbReference>
<dbReference type="PROSITE" id="PS50164">
    <property type="entry name" value="GIY_YIG"/>
    <property type="match status" value="1"/>
</dbReference>
<dbReference type="InterPro" id="IPR050190">
    <property type="entry name" value="UPF0213_domain"/>
</dbReference>